<feature type="non-terminal residue" evidence="2">
    <location>
        <position position="1"/>
    </location>
</feature>
<keyword evidence="3" id="KW-1185">Reference proteome</keyword>
<dbReference type="AlphaFoldDB" id="A0A437AHP3"/>
<proteinExistence type="predicted"/>
<dbReference type="Proteomes" id="UP000282876">
    <property type="component" value="Unassembled WGS sequence"/>
</dbReference>
<name>A0A437AHP3_9MICR</name>
<comment type="caution">
    <text evidence="2">The sequence shown here is derived from an EMBL/GenBank/DDBJ whole genome shotgun (WGS) entry which is preliminary data.</text>
</comment>
<reference evidence="2 3" key="1">
    <citation type="submission" date="2018-10" db="EMBL/GenBank/DDBJ databases">
        <title>Draft genome sequence of the microsporidian Tubulinosema ratisbonensis.</title>
        <authorList>
            <person name="Polonais V."/>
            <person name="Peyretaillade E."/>
            <person name="Niehus S."/>
            <person name="Wawrzyniak I."/>
            <person name="Franchet A."/>
            <person name="Gaspin C."/>
            <person name="Reichstadt M."/>
            <person name="Belser C."/>
            <person name="Labadie K."/>
            <person name="Delbac F."/>
            <person name="Ferrandon D."/>
        </authorList>
    </citation>
    <scope>NUCLEOTIDE SEQUENCE [LARGE SCALE GENOMIC DNA]</scope>
    <source>
        <strain evidence="2 3">Franzen</strain>
    </source>
</reference>
<evidence type="ECO:0000313" key="2">
    <source>
        <dbReference type="EMBL" id="RVD90681.1"/>
    </source>
</evidence>
<feature type="region of interest" description="Disordered" evidence="1">
    <location>
        <begin position="118"/>
        <end position="160"/>
    </location>
</feature>
<evidence type="ECO:0000256" key="1">
    <source>
        <dbReference type="SAM" id="MobiDB-lite"/>
    </source>
</evidence>
<evidence type="ECO:0000313" key="3">
    <source>
        <dbReference type="Proteomes" id="UP000282876"/>
    </source>
</evidence>
<gene>
    <name evidence="2" type="ORF">TUBRATIS_28890</name>
</gene>
<accession>A0A437AHP3</accession>
<dbReference type="EMBL" id="RCSS01000811">
    <property type="protein sequence ID" value="RVD90681.1"/>
    <property type="molecule type" value="Genomic_DNA"/>
</dbReference>
<protein>
    <submittedName>
        <fullName evidence="2">Uncharacterized protein</fullName>
    </submittedName>
</protein>
<sequence>DPRFLIWFTFFQSDFTELLVTISLDPLTKSPELPYMTTASLLKKLHETEAQTFEKEDQQQQVEDVVENDLTELKQPESHKYFIVEEEFTIVASDKKAAFKSLIDKFKAQSEYDKEVFDRMKEKSSKAKKQPTTPTNQKPLATNNKPLPDPTLSLSEKKETDEPNLHFYKVDESSKSFKLAWVDLYLNTDRMTKLGSRMKNKPNIEYLKKLAETCKAEILENKENLTPSLQTERLFELKLLETKLSLIEERSKLIN</sequence>
<dbReference type="VEuPathDB" id="MicrosporidiaDB:TUBRATIS_28890"/>
<organism evidence="2 3">
    <name type="scientific">Tubulinosema ratisbonensis</name>
    <dbReference type="NCBI Taxonomy" id="291195"/>
    <lineage>
        <taxon>Eukaryota</taxon>
        <taxon>Fungi</taxon>
        <taxon>Fungi incertae sedis</taxon>
        <taxon>Microsporidia</taxon>
        <taxon>Tubulinosematoidea</taxon>
        <taxon>Tubulinosematidae</taxon>
        <taxon>Tubulinosema</taxon>
    </lineage>
</organism>
<feature type="compositionally biased region" description="Polar residues" evidence="1">
    <location>
        <begin position="130"/>
        <end position="145"/>
    </location>
</feature>